<keyword evidence="4" id="KW-1185">Reference proteome</keyword>
<dbReference type="Gene3D" id="3.30.300.20">
    <property type="match status" value="1"/>
</dbReference>
<dbReference type="EMBL" id="DVAB01000007">
    <property type="protein sequence ID" value="HIK00018.1"/>
    <property type="molecule type" value="Genomic_DNA"/>
</dbReference>
<accession>A0A832V139</accession>
<gene>
    <name evidence="3" type="ORF">H1016_00575</name>
</gene>
<proteinExistence type="predicted"/>
<dbReference type="Proteomes" id="UP000646946">
    <property type="component" value="Unassembled WGS sequence"/>
</dbReference>
<evidence type="ECO:0000259" key="2">
    <source>
        <dbReference type="Pfam" id="PF07650"/>
    </source>
</evidence>
<reference evidence="3 4" key="1">
    <citation type="journal article" name="Nat. Commun.">
        <title>Undinarchaeota illuminate DPANN phylogeny and the impact of gene transfer on archaeal evolution.</title>
        <authorList>
            <person name="Dombrowski N."/>
            <person name="Williams T.A."/>
            <person name="Sun J."/>
            <person name="Woodcroft B.J."/>
            <person name="Lee J.H."/>
            <person name="Minh B.Q."/>
            <person name="Rinke C."/>
            <person name="Spang A."/>
        </authorList>
    </citation>
    <scope>NUCLEOTIDE SEQUENCE [LARGE SCALE GENOMIC DNA]</scope>
    <source>
        <strain evidence="3">MAG_bin1129</strain>
    </source>
</reference>
<dbReference type="SUPFAM" id="SSF54814">
    <property type="entry name" value="Prokaryotic type KH domain (KH-domain type II)"/>
    <property type="match status" value="1"/>
</dbReference>
<name>A0A832V139_9ARCH</name>
<evidence type="ECO:0000313" key="4">
    <source>
        <dbReference type="Proteomes" id="UP000646946"/>
    </source>
</evidence>
<evidence type="ECO:0000256" key="1">
    <source>
        <dbReference type="ARBA" id="ARBA00022884"/>
    </source>
</evidence>
<evidence type="ECO:0000313" key="3">
    <source>
        <dbReference type="EMBL" id="HIK00018.1"/>
    </source>
</evidence>
<dbReference type="InterPro" id="IPR009019">
    <property type="entry name" value="KH_sf_prok-type"/>
</dbReference>
<feature type="domain" description="KH type-2" evidence="2">
    <location>
        <begin position="17"/>
        <end position="62"/>
    </location>
</feature>
<protein>
    <submittedName>
        <fullName evidence="3">KH domain-containing protein</fullName>
    </submittedName>
</protein>
<dbReference type="InterPro" id="IPR015946">
    <property type="entry name" value="KH_dom-like_a/b"/>
</dbReference>
<dbReference type="GO" id="GO:0003723">
    <property type="term" value="F:RNA binding"/>
    <property type="evidence" value="ECO:0007669"/>
    <property type="project" value="UniProtKB-KW"/>
</dbReference>
<dbReference type="Pfam" id="PF07650">
    <property type="entry name" value="KH_2"/>
    <property type="match status" value="1"/>
</dbReference>
<dbReference type="AlphaFoldDB" id="A0A832V139"/>
<dbReference type="InterPro" id="IPR004044">
    <property type="entry name" value="KH_dom_type_2"/>
</dbReference>
<comment type="caution">
    <text evidence="3">The sequence shown here is derived from an EMBL/GenBank/DDBJ whole genome shotgun (WGS) entry which is preliminary data.</text>
</comment>
<organism evidence="3 4">
    <name type="scientific">Candidatus Naiadarchaeum limnaeum</name>
    <dbReference type="NCBI Taxonomy" id="2756139"/>
    <lineage>
        <taxon>Archaea</taxon>
        <taxon>Candidatus Undinarchaeota</taxon>
        <taxon>Candidatus Undinarchaeia</taxon>
        <taxon>Candidatus Naiadarchaeales</taxon>
        <taxon>Candidatus Naiadarchaeaceae</taxon>
        <taxon>Candidatus Naiadarchaeum</taxon>
    </lineage>
</organism>
<sequence length="67" mass="7591">MAEHKEIDVKKLEKMLDVIIHKIEHAEEKIIIYVHKEKIGRAIGPNGSVVRAAELVIGKPIELRALE</sequence>
<keyword evidence="1" id="KW-0694">RNA-binding</keyword>